<keyword evidence="1" id="KW-0472">Membrane</keyword>
<evidence type="ECO:0000313" key="2">
    <source>
        <dbReference type="EMBL" id="KKK87994.1"/>
    </source>
</evidence>
<feature type="transmembrane region" description="Helical" evidence="1">
    <location>
        <begin position="41"/>
        <end position="59"/>
    </location>
</feature>
<sequence length="78" mass="8827">MGILGFVYFGVAHAVFAYDLYLDQTGRKTLTDRVFDLDIPNWTFYVVSLLGFNLCFWLGSPELSGVFLAAWLLGHFSL</sequence>
<proteinExistence type="predicted"/>
<evidence type="ECO:0000256" key="1">
    <source>
        <dbReference type="SAM" id="Phobius"/>
    </source>
</evidence>
<comment type="caution">
    <text evidence="2">The sequence shown here is derived from an EMBL/GenBank/DDBJ whole genome shotgun (WGS) entry which is preliminary data.</text>
</comment>
<protein>
    <submittedName>
        <fullName evidence="2">Uncharacterized protein</fullName>
    </submittedName>
</protein>
<reference evidence="2" key="1">
    <citation type="journal article" date="2015" name="Nature">
        <title>Complex archaea that bridge the gap between prokaryotes and eukaryotes.</title>
        <authorList>
            <person name="Spang A."/>
            <person name="Saw J.H."/>
            <person name="Jorgensen S.L."/>
            <person name="Zaremba-Niedzwiedzka K."/>
            <person name="Martijn J."/>
            <person name="Lind A.E."/>
            <person name="van Eijk R."/>
            <person name="Schleper C."/>
            <person name="Guy L."/>
            <person name="Ettema T.J."/>
        </authorList>
    </citation>
    <scope>NUCLEOTIDE SEQUENCE</scope>
</reference>
<gene>
    <name evidence="2" type="ORF">LCGC14_2747660</name>
</gene>
<accession>A0A0F9BBH8</accession>
<dbReference type="EMBL" id="LAZR01050156">
    <property type="protein sequence ID" value="KKK87994.1"/>
    <property type="molecule type" value="Genomic_DNA"/>
</dbReference>
<organism evidence="2">
    <name type="scientific">marine sediment metagenome</name>
    <dbReference type="NCBI Taxonomy" id="412755"/>
    <lineage>
        <taxon>unclassified sequences</taxon>
        <taxon>metagenomes</taxon>
        <taxon>ecological metagenomes</taxon>
    </lineage>
</organism>
<keyword evidence="1" id="KW-0812">Transmembrane</keyword>
<name>A0A0F9BBH8_9ZZZZ</name>
<dbReference type="AlphaFoldDB" id="A0A0F9BBH8"/>
<keyword evidence="1" id="KW-1133">Transmembrane helix</keyword>